<proteinExistence type="predicted"/>
<dbReference type="EMBL" id="PCVM01000023">
    <property type="protein sequence ID" value="PIQ73695.1"/>
    <property type="molecule type" value="Genomic_DNA"/>
</dbReference>
<gene>
    <name evidence="1" type="ORF">COV58_01075</name>
</gene>
<dbReference type="Proteomes" id="UP000231056">
    <property type="component" value="Unassembled WGS sequence"/>
</dbReference>
<evidence type="ECO:0000313" key="1">
    <source>
        <dbReference type="EMBL" id="PIQ73695.1"/>
    </source>
</evidence>
<name>A0A2M6IV93_9BACT</name>
<dbReference type="AlphaFoldDB" id="A0A2M6IV93"/>
<evidence type="ECO:0000313" key="2">
    <source>
        <dbReference type="Proteomes" id="UP000231056"/>
    </source>
</evidence>
<reference evidence="1 2" key="1">
    <citation type="submission" date="2017-09" db="EMBL/GenBank/DDBJ databases">
        <title>Depth-based differentiation of microbial function through sediment-hosted aquifers and enrichment of novel symbionts in the deep terrestrial subsurface.</title>
        <authorList>
            <person name="Probst A.J."/>
            <person name="Ladd B."/>
            <person name="Jarett J.K."/>
            <person name="Geller-Mcgrath D.E."/>
            <person name="Sieber C.M."/>
            <person name="Emerson J.B."/>
            <person name="Anantharaman K."/>
            <person name="Thomas B.C."/>
            <person name="Malmstrom R."/>
            <person name="Stieglmeier M."/>
            <person name="Klingl A."/>
            <person name="Woyke T."/>
            <person name="Ryan C.M."/>
            <person name="Banfield J.F."/>
        </authorList>
    </citation>
    <scope>NUCLEOTIDE SEQUENCE [LARGE SCALE GENOMIC DNA]</scope>
    <source>
        <strain evidence="1">CG11_big_fil_rev_8_21_14_0_20_36_8</strain>
    </source>
</reference>
<sequence length="90" mass="10109">TETPPKTQLDFALIACDELSGLLYAYSLMRPTGFDGMEAKSVKKKFKDKAFAAKIDRKEIMVGVAGLKIGLSEHIKTLIEVFQEMEELRK</sequence>
<comment type="caution">
    <text evidence="1">The sequence shown here is derived from an EMBL/GenBank/DDBJ whole genome shotgun (WGS) entry which is preliminary data.</text>
</comment>
<protein>
    <submittedName>
        <fullName evidence="1">Uncharacterized protein</fullName>
    </submittedName>
</protein>
<dbReference type="PANTHER" id="PTHR38659:SF1">
    <property type="entry name" value="METAL DEPENDENT PHOSPHOHYDROLASE"/>
    <property type="match status" value="1"/>
</dbReference>
<organism evidence="1 2">
    <name type="scientific">Candidatus Roizmanbacteria bacterium CG11_big_fil_rev_8_21_14_0_20_36_8</name>
    <dbReference type="NCBI Taxonomy" id="1974856"/>
    <lineage>
        <taxon>Bacteria</taxon>
        <taxon>Candidatus Roizmaniibacteriota</taxon>
    </lineage>
</organism>
<feature type="non-terminal residue" evidence="1">
    <location>
        <position position="1"/>
    </location>
</feature>
<dbReference type="PANTHER" id="PTHR38659">
    <property type="entry name" value="METAL-DEPENDENT PHOSPHOHYDROLASE"/>
    <property type="match status" value="1"/>
</dbReference>
<accession>A0A2M6IV93</accession>